<keyword evidence="1" id="KW-1133">Transmembrane helix</keyword>
<protein>
    <submittedName>
        <fullName evidence="2">Uncharacterized protein</fullName>
    </submittedName>
</protein>
<dbReference type="EMBL" id="DACRBY010000001">
    <property type="protein sequence ID" value="HAS8538298.1"/>
    <property type="molecule type" value="Genomic_DNA"/>
</dbReference>
<accession>A0A8H9K5N5</accession>
<feature type="transmembrane region" description="Helical" evidence="1">
    <location>
        <begin position="35"/>
        <end position="52"/>
    </location>
</feature>
<sequence>MSLYFVRTVLLSISGLSALFLYTETHTLFIDGYNQTSAINLVLLIGISYLSTKLLFSDKQSANPLTFSEKQTGIIFLVLGLASAAILGIRLVDDLVITPDPASANPFKYLFAVMGCFCIKTFFDTRKGGAK</sequence>
<comment type="caution">
    <text evidence="2">The sequence shown here is derived from an EMBL/GenBank/DDBJ whole genome shotgun (WGS) entry which is preliminary data.</text>
</comment>
<name>A0A8H9K5N5_VIBVL</name>
<feature type="transmembrane region" description="Helical" evidence="1">
    <location>
        <begin position="73"/>
        <end position="92"/>
    </location>
</feature>
<evidence type="ECO:0000256" key="1">
    <source>
        <dbReference type="SAM" id="Phobius"/>
    </source>
</evidence>
<gene>
    <name evidence="2" type="ORF">I7730_00600</name>
</gene>
<feature type="transmembrane region" description="Helical" evidence="1">
    <location>
        <begin position="107"/>
        <end position="123"/>
    </location>
</feature>
<keyword evidence="1" id="KW-0472">Membrane</keyword>
<reference evidence="2" key="1">
    <citation type="journal article" date="2018" name="Genome Biol.">
        <title>SKESA: strategic k-mer extension for scrupulous assemblies.</title>
        <authorList>
            <person name="Souvorov A."/>
            <person name="Agarwala R."/>
            <person name="Lipman D.J."/>
        </authorList>
    </citation>
    <scope>NUCLEOTIDE SEQUENCE</scope>
    <source>
        <strain evidence="2">BCW_3452</strain>
    </source>
</reference>
<dbReference type="AlphaFoldDB" id="A0A8H9K5N5"/>
<proteinExistence type="predicted"/>
<organism evidence="2">
    <name type="scientific">Vibrio vulnificus</name>
    <dbReference type="NCBI Taxonomy" id="672"/>
    <lineage>
        <taxon>Bacteria</taxon>
        <taxon>Pseudomonadati</taxon>
        <taxon>Pseudomonadota</taxon>
        <taxon>Gammaproteobacteria</taxon>
        <taxon>Vibrionales</taxon>
        <taxon>Vibrionaceae</taxon>
        <taxon>Vibrio</taxon>
    </lineage>
</organism>
<keyword evidence="1" id="KW-0812">Transmembrane</keyword>
<evidence type="ECO:0000313" key="2">
    <source>
        <dbReference type="EMBL" id="HAS8538298.1"/>
    </source>
</evidence>
<dbReference type="Proteomes" id="UP000863257">
    <property type="component" value="Unassembled WGS sequence"/>
</dbReference>
<reference evidence="2" key="2">
    <citation type="submission" date="2019-01" db="EMBL/GenBank/DDBJ databases">
        <authorList>
            <consortium name="NCBI Pathogen Detection Project"/>
        </authorList>
    </citation>
    <scope>NUCLEOTIDE SEQUENCE</scope>
    <source>
        <strain evidence="2">BCW_3452</strain>
    </source>
</reference>